<keyword evidence="2" id="KW-1185">Reference proteome</keyword>
<accession>A0ACB8E763</accession>
<dbReference type="Proteomes" id="UP000827872">
    <property type="component" value="Linkage Group LG10"/>
</dbReference>
<dbReference type="EMBL" id="CM037623">
    <property type="protein sequence ID" value="KAH7988047.1"/>
    <property type="molecule type" value="Genomic_DNA"/>
</dbReference>
<sequence>MAGRPGGGCWWWLLVLAAACLLQRAQVRKALRCPGACSCTKDSIICVGSASVPRIGPGDISSLSLVNGTFSEIRERMFSHLPSLQLL</sequence>
<protein>
    <submittedName>
        <fullName evidence="1">Leucine-rich repeat LGI member 2</fullName>
    </submittedName>
</protein>
<reference evidence="1" key="1">
    <citation type="submission" date="2021-08" db="EMBL/GenBank/DDBJ databases">
        <title>The first chromosome-level gecko genome reveals the dynamic sex chromosomes of Neotropical dwarf geckos (Sphaerodactylidae: Sphaerodactylus).</title>
        <authorList>
            <person name="Pinto B.J."/>
            <person name="Keating S.E."/>
            <person name="Gamble T."/>
        </authorList>
    </citation>
    <scope>NUCLEOTIDE SEQUENCE</scope>
    <source>
        <strain evidence="1">TG3544</strain>
    </source>
</reference>
<proteinExistence type="predicted"/>
<organism evidence="1 2">
    <name type="scientific">Sphaerodactylus townsendi</name>
    <dbReference type="NCBI Taxonomy" id="933632"/>
    <lineage>
        <taxon>Eukaryota</taxon>
        <taxon>Metazoa</taxon>
        <taxon>Chordata</taxon>
        <taxon>Craniata</taxon>
        <taxon>Vertebrata</taxon>
        <taxon>Euteleostomi</taxon>
        <taxon>Lepidosauria</taxon>
        <taxon>Squamata</taxon>
        <taxon>Bifurcata</taxon>
        <taxon>Gekkota</taxon>
        <taxon>Sphaerodactylidae</taxon>
        <taxon>Sphaerodactylus</taxon>
    </lineage>
</organism>
<comment type="caution">
    <text evidence="1">The sequence shown here is derived from an EMBL/GenBank/DDBJ whole genome shotgun (WGS) entry which is preliminary data.</text>
</comment>
<evidence type="ECO:0000313" key="2">
    <source>
        <dbReference type="Proteomes" id="UP000827872"/>
    </source>
</evidence>
<gene>
    <name evidence="1" type="primary">LGI2</name>
    <name evidence="1" type="ORF">K3G42_005213</name>
</gene>
<evidence type="ECO:0000313" key="1">
    <source>
        <dbReference type="EMBL" id="KAH7988047.1"/>
    </source>
</evidence>
<name>A0ACB8E763_9SAUR</name>